<dbReference type="GO" id="GO:0005829">
    <property type="term" value="C:cytosol"/>
    <property type="evidence" value="ECO:0007669"/>
    <property type="project" value="TreeGrafter"/>
</dbReference>
<dbReference type="InterPro" id="IPR051367">
    <property type="entry name" value="mRNA_TranslReg/HistoneTransl"/>
</dbReference>
<feature type="region of interest" description="Disordered" evidence="1">
    <location>
        <begin position="365"/>
        <end position="406"/>
    </location>
</feature>
<dbReference type="AlphaFoldDB" id="A0A9Q0MRM4"/>
<feature type="compositionally biased region" description="Low complexity" evidence="1">
    <location>
        <begin position="518"/>
        <end position="538"/>
    </location>
</feature>
<evidence type="ECO:0000313" key="2">
    <source>
        <dbReference type="EMBL" id="KAJ6636696.1"/>
    </source>
</evidence>
<feature type="non-terminal residue" evidence="2">
    <location>
        <position position="1"/>
    </location>
</feature>
<evidence type="ECO:0000256" key="1">
    <source>
        <dbReference type="SAM" id="MobiDB-lite"/>
    </source>
</evidence>
<dbReference type="Gene3D" id="1.25.40.180">
    <property type="match status" value="1"/>
</dbReference>
<comment type="caution">
    <text evidence="2">The sequence shown here is derived from an EMBL/GenBank/DDBJ whole genome shotgun (WGS) entry which is preliminary data.</text>
</comment>
<feature type="region of interest" description="Disordered" evidence="1">
    <location>
        <begin position="437"/>
        <end position="640"/>
    </location>
</feature>
<reference evidence="2" key="1">
    <citation type="submission" date="2022-07" db="EMBL/GenBank/DDBJ databases">
        <authorList>
            <person name="Trinca V."/>
            <person name="Uliana J.V.C."/>
            <person name="Torres T.T."/>
            <person name="Ward R.J."/>
            <person name="Monesi N."/>
        </authorList>
    </citation>
    <scope>NUCLEOTIDE SEQUENCE</scope>
    <source>
        <strain evidence="2">HSMRA1968</strain>
        <tissue evidence="2">Whole embryos</tissue>
    </source>
</reference>
<evidence type="ECO:0000313" key="3">
    <source>
        <dbReference type="Proteomes" id="UP001151699"/>
    </source>
</evidence>
<dbReference type="EMBL" id="WJQU01000004">
    <property type="protein sequence ID" value="KAJ6636696.1"/>
    <property type="molecule type" value="Genomic_DNA"/>
</dbReference>
<gene>
    <name evidence="2" type="ORF">Bhyg_15289</name>
</gene>
<feature type="non-terminal residue" evidence="2">
    <location>
        <position position="640"/>
    </location>
</feature>
<feature type="compositionally biased region" description="Basic and acidic residues" evidence="1">
    <location>
        <begin position="499"/>
        <end position="509"/>
    </location>
</feature>
<dbReference type="Proteomes" id="UP001151699">
    <property type="component" value="Chromosome C"/>
</dbReference>
<dbReference type="OrthoDB" id="7783981at2759"/>
<dbReference type="GO" id="GO:0006446">
    <property type="term" value="P:regulation of translational initiation"/>
    <property type="evidence" value="ECO:0007669"/>
    <property type="project" value="TreeGrafter"/>
</dbReference>
<keyword evidence="3" id="KW-1185">Reference proteome</keyword>
<dbReference type="PANTHER" id="PTHR23254:SF18">
    <property type="entry name" value="RE28271P"/>
    <property type="match status" value="1"/>
</dbReference>
<feature type="compositionally biased region" description="Basic and acidic residues" evidence="1">
    <location>
        <begin position="542"/>
        <end position="558"/>
    </location>
</feature>
<dbReference type="PANTHER" id="PTHR23254">
    <property type="entry name" value="EIF4G DOMAIN PROTEIN"/>
    <property type="match status" value="1"/>
</dbReference>
<protein>
    <submittedName>
        <fullName evidence="2">Uncharacterized protein</fullName>
    </submittedName>
</protein>
<feature type="compositionally biased region" description="Basic and acidic residues" evidence="1">
    <location>
        <begin position="277"/>
        <end position="290"/>
    </location>
</feature>
<dbReference type="GO" id="GO:0008494">
    <property type="term" value="F:translation activator activity"/>
    <property type="evidence" value="ECO:0007669"/>
    <property type="project" value="TreeGrafter"/>
</dbReference>
<proteinExistence type="predicted"/>
<feature type="compositionally biased region" description="Polar residues" evidence="1">
    <location>
        <begin position="476"/>
        <end position="490"/>
    </location>
</feature>
<feature type="compositionally biased region" description="Polar residues" evidence="1">
    <location>
        <begin position="365"/>
        <end position="379"/>
    </location>
</feature>
<name>A0A9Q0MRM4_9DIPT</name>
<feature type="compositionally biased region" description="Polar residues" evidence="1">
    <location>
        <begin position="437"/>
        <end position="468"/>
    </location>
</feature>
<organism evidence="2 3">
    <name type="scientific">Pseudolycoriella hygida</name>
    <dbReference type="NCBI Taxonomy" id="35572"/>
    <lineage>
        <taxon>Eukaryota</taxon>
        <taxon>Metazoa</taxon>
        <taxon>Ecdysozoa</taxon>
        <taxon>Arthropoda</taxon>
        <taxon>Hexapoda</taxon>
        <taxon>Insecta</taxon>
        <taxon>Pterygota</taxon>
        <taxon>Neoptera</taxon>
        <taxon>Endopterygota</taxon>
        <taxon>Diptera</taxon>
        <taxon>Nematocera</taxon>
        <taxon>Sciaroidea</taxon>
        <taxon>Sciaridae</taxon>
        <taxon>Pseudolycoriella</taxon>
    </lineage>
</organism>
<feature type="region of interest" description="Disordered" evidence="1">
    <location>
        <begin position="276"/>
        <end position="300"/>
    </location>
</feature>
<accession>A0A9Q0MRM4</accession>
<feature type="compositionally biased region" description="Low complexity" evidence="1">
    <location>
        <begin position="590"/>
        <end position="600"/>
    </location>
</feature>
<sequence>GKIVASHLVRFRVVGVELETPKGSAVILFVDVVDVGCVSGMTIMSGLIDSLMLGAVESTSTESLNINDDSIVTNRKIKDICTQQEFQNITNGDHMLKETFEFFNTLALEDSTFGVNLALIFSSKSFDSLVENGSIIRAEMLNTLQRNYMNADSLRTENVKRFYNSMTLLGEYYNRCRINDGPVGVLGFALFELLLKQLETYTEKAIGDSSYMIDDEFAKLILTQVTLNGLLAEPTHKAEINSLLFAVRKCLIEVPQLAKLEAMYAKFLIEDSPAQDHNVESNKFPEESRGDKRKKQEIRINNEYIGRPLKASERLIYAQQQASSQKRKDESEELLREKLFEKEMHDRNNDAAKTAETTTECVTGQQCDNVRSSDSSPNKSNEDTPTTTTTKIRKERKEDQAYFLVKPSNARQRLKVPEPQPQVGLIDWYAEVESSAQNQISPSSAGSESTKRMQNGFHSNSSNSTSPNEIRRNNELNHSFRSMRSDYSTRSMDRVGNPRYDRKGYDNNKRHYNRGHYNHNNSGSYNNNFQHNRNNYQQGSGQDRHGQNHIQYQDHEQNQNRYQHRRQNSDRGPNYQNKNNDNRERGNRGGYNTNNYQQNRSYPSKSYGNRNRRQSYQHDDRSATPVSTCNPLERGQWDDC</sequence>